<evidence type="ECO:0000313" key="2">
    <source>
        <dbReference type="Proteomes" id="UP000188235"/>
    </source>
</evidence>
<organism evidence="1 2">
    <name type="scientific">Tessaracoccus flavescens</name>
    <dbReference type="NCBI Taxonomy" id="399497"/>
    <lineage>
        <taxon>Bacteria</taxon>
        <taxon>Bacillati</taxon>
        <taxon>Actinomycetota</taxon>
        <taxon>Actinomycetes</taxon>
        <taxon>Propionibacteriales</taxon>
        <taxon>Propionibacteriaceae</taxon>
        <taxon>Tessaracoccus</taxon>
    </lineage>
</organism>
<dbReference type="AlphaFoldDB" id="A0A1Q2D2G9"/>
<keyword evidence="2" id="KW-1185">Reference proteome</keyword>
<dbReference type="InterPro" id="IPR012808">
    <property type="entry name" value="CHP02453"/>
</dbReference>
<dbReference type="Proteomes" id="UP000188235">
    <property type="component" value="Chromosome"/>
</dbReference>
<protein>
    <recommendedName>
        <fullName evidence="3">TIGR02453 family protein</fullName>
    </recommendedName>
</protein>
<evidence type="ECO:0008006" key="3">
    <source>
        <dbReference type="Google" id="ProtNLM"/>
    </source>
</evidence>
<dbReference type="InterPro" id="IPR015996">
    <property type="entry name" value="UCP028451"/>
</dbReference>
<proteinExistence type="predicted"/>
<accession>A0A1Q2D2G9</accession>
<dbReference type="KEGG" id="tfa:BW733_07660"/>
<dbReference type="PIRSF" id="PIRSF028451">
    <property type="entry name" value="UCP028451"/>
    <property type="match status" value="1"/>
</dbReference>
<dbReference type="PANTHER" id="PTHR36452:SF1">
    <property type="entry name" value="DUF2461 DOMAIN-CONTAINING PROTEIN"/>
    <property type="match status" value="1"/>
</dbReference>
<name>A0A1Q2D2G9_9ACTN</name>
<sequence length="197" mass="22238">MSFYRDLEEDNSREWWLANKARYERDVRDPFRAVAALLADEFGEAKLFRPNRDVRFSADKSPYKTHQGLFVQVAPACGFYCEVNSAEAIAVGGFYEARSEALARVRAGMADDESGPVLEALLSELTGAGWLNSSEQLRTAPRGYTRDHPRIELLRFKTLGVEREIVAEGVDEFAAEVAQAWRSVAALIDWFAVRLRD</sequence>
<dbReference type="PANTHER" id="PTHR36452">
    <property type="entry name" value="CHROMOSOME 12, WHOLE GENOME SHOTGUN SEQUENCE"/>
    <property type="match status" value="1"/>
</dbReference>
<gene>
    <name evidence="1" type="ORF">BW733_07660</name>
</gene>
<dbReference type="NCBIfam" id="TIGR02453">
    <property type="entry name" value="TIGR02453 family protein"/>
    <property type="match status" value="1"/>
</dbReference>
<reference evidence="1 2" key="1">
    <citation type="journal article" date="2008" name="Int. J. Syst. Evol. Microbiol.">
        <title>Tessaracoccus flavescens sp. nov., isolated from marine sediment.</title>
        <authorList>
            <person name="Lee D.W."/>
            <person name="Lee S.D."/>
        </authorList>
    </citation>
    <scope>NUCLEOTIDE SEQUENCE [LARGE SCALE GENOMIC DNA]</scope>
    <source>
        <strain evidence="1 2">SST-39T</strain>
    </source>
</reference>
<evidence type="ECO:0000313" key="1">
    <source>
        <dbReference type="EMBL" id="AQP52525.1"/>
    </source>
</evidence>
<dbReference type="EMBL" id="CP019607">
    <property type="protein sequence ID" value="AQP52525.1"/>
    <property type="molecule type" value="Genomic_DNA"/>
</dbReference>
<dbReference type="Pfam" id="PF09365">
    <property type="entry name" value="DUF2461"/>
    <property type="match status" value="1"/>
</dbReference>
<dbReference type="OrthoDB" id="9794241at2"/>